<evidence type="ECO:0000256" key="2">
    <source>
        <dbReference type="ARBA" id="ARBA00010400"/>
    </source>
</evidence>
<keyword evidence="4 5" id="KW-0732">Signal</keyword>
<evidence type="ECO:0000256" key="1">
    <source>
        <dbReference type="ARBA" id="ARBA00004613"/>
    </source>
</evidence>
<feature type="chain" id="PRO_5045002503" description="RxLR effector protein" evidence="5">
    <location>
        <begin position="26"/>
        <end position="400"/>
    </location>
</feature>
<dbReference type="InterPro" id="IPR031825">
    <property type="entry name" value="RXLR"/>
</dbReference>
<evidence type="ECO:0000256" key="3">
    <source>
        <dbReference type="ARBA" id="ARBA00022525"/>
    </source>
</evidence>
<accession>A0A225VVI4</accession>
<evidence type="ECO:0000256" key="4">
    <source>
        <dbReference type="ARBA" id="ARBA00022729"/>
    </source>
</evidence>
<reference evidence="7" key="1">
    <citation type="submission" date="2017-03" db="EMBL/GenBank/DDBJ databases">
        <title>Phytopthora megakarya and P. palmivora, two closely related causual agents of cacao black pod achieved similar genome size and gene model numbers by different mechanisms.</title>
        <authorList>
            <person name="Ali S."/>
            <person name="Shao J."/>
            <person name="Larry D.J."/>
            <person name="Kronmiller B."/>
            <person name="Shen D."/>
            <person name="Strem M.D."/>
            <person name="Melnick R.L."/>
            <person name="Guiltinan M.J."/>
            <person name="Tyler B.M."/>
            <person name="Meinhardt L.W."/>
            <person name="Bailey B.A."/>
        </authorList>
    </citation>
    <scope>NUCLEOTIDE SEQUENCE [LARGE SCALE GENOMIC DNA]</scope>
    <source>
        <strain evidence="7">zdho120</strain>
    </source>
</reference>
<keyword evidence="7" id="KW-1185">Reference proteome</keyword>
<organism evidence="6 7">
    <name type="scientific">Phytophthora megakarya</name>
    <dbReference type="NCBI Taxonomy" id="4795"/>
    <lineage>
        <taxon>Eukaryota</taxon>
        <taxon>Sar</taxon>
        <taxon>Stramenopiles</taxon>
        <taxon>Oomycota</taxon>
        <taxon>Peronosporomycetes</taxon>
        <taxon>Peronosporales</taxon>
        <taxon>Peronosporaceae</taxon>
        <taxon>Phytophthora</taxon>
    </lineage>
</organism>
<evidence type="ECO:0000313" key="6">
    <source>
        <dbReference type="EMBL" id="OWZ08908.1"/>
    </source>
</evidence>
<dbReference type="Proteomes" id="UP000198211">
    <property type="component" value="Unassembled WGS sequence"/>
</dbReference>
<name>A0A225VVI4_9STRA</name>
<comment type="domain">
    <text evidence="5">The RxLR-dEER motif acts to carry the protein into the host cell cytoplasm through binding to cell surface phosphatidylinositol-3-phosphate.</text>
</comment>
<gene>
    <name evidence="6" type="ORF">PHMEG_00018476</name>
</gene>
<proteinExistence type="inferred from homology"/>
<evidence type="ECO:0000256" key="5">
    <source>
        <dbReference type="RuleBase" id="RU367124"/>
    </source>
</evidence>
<dbReference type="AlphaFoldDB" id="A0A225VVI4"/>
<dbReference type="STRING" id="4795.A0A225VVI4"/>
<keyword evidence="3 5" id="KW-0964">Secreted</keyword>
<comment type="function">
    <text evidence="5">Effector that suppresses plant defense responses during pathogen infection.</text>
</comment>
<dbReference type="EMBL" id="NBNE01002980">
    <property type="protein sequence ID" value="OWZ08908.1"/>
    <property type="molecule type" value="Genomic_DNA"/>
</dbReference>
<evidence type="ECO:0000313" key="7">
    <source>
        <dbReference type="Proteomes" id="UP000198211"/>
    </source>
</evidence>
<comment type="caution">
    <text evidence="6">The sequence shown here is derived from an EMBL/GenBank/DDBJ whole genome shotgun (WGS) entry which is preliminary data.</text>
</comment>
<dbReference type="OrthoDB" id="128648at2759"/>
<dbReference type="Pfam" id="PF16810">
    <property type="entry name" value="RXLR"/>
    <property type="match status" value="1"/>
</dbReference>
<protein>
    <recommendedName>
        <fullName evidence="5">RxLR effector protein</fullName>
    </recommendedName>
</protein>
<feature type="signal peptide" evidence="5">
    <location>
        <begin position="1"/>
        <end position="25"/>
    </location>
</feature>
<comment type="subcellular location">
    <subcellularLocation>
        <location evidence="1 5">Secreted</location>
    </subcellularLocation>
</comment>
<sequence>MRFSLVLTLAATACILATTISGTIADHLPDNKSFNNKYGSVQSTRYLRSYETTNGRNDEERVVNVLDKVSNLAKSTKSYIDSKRITHWVNARKNGADVLNKLKLGDDATTALSSSKLEALIKYVSMYNEKFSDKQTVLGILTTRFGDDAVAKALVSARTDSHTQNPIFTAYLQQWLKASDAMDAMTSPKLNFFTRYMLHFNDKFPDDKITMIGVLTRRYGDDVVTRTLVNLKSKEDTMVFAKKLWADQQSSWLNSGKTIDDVFKILKLNDDVFWLFTAKKVQALDDYVKLYNRQKGGHEALVTALSKGYGGDSELVKVLEASKSYQSALVGETARFSVANLKTALFEHWWGQNVGPVNLVVKVFKNENGKHLPLEVITQYKEFYKRKMQIFPSEGQSFGP</sequence>
<comment type="similarity">
    <text evidence="2 5">Belongs to the RxLR effector family.</text>
</comment>